<keyword evidence="10" id="KW-1185">Reference proteome</keyword>
<dbReference type="PANTHER" id="PTHR11267">
    <property type="entry name" value="T-BOX PROTEIN-RELATED"/>
    <property type="match status" value="1"/>
</dbReference>
<dbReference type="Gene3D" id="2.60.40.820">
    <property type="entry name" value="Transcription factor, T-box"/>
    <property type="match status" value="1"/>
</dbReference>
<feature type="compositionally biased region" description="Polar residues" evidence="7">
    <location>
        <begin position="300"/>
        <end position="314"/>
    </location>
</feature>
<evidence type="ECO:0000256" key="7">
    <source>
        <dbReference type="SAM" id="MobiDB-lite"/>
    </source>
</evidence>
<evidence type="ECO:0000256" key="1">
    <source>
        <dbReference type="ARBA" id="ARBA00004123"/>
    </source>
</evidence>
<dbReference type="PROSITE" id="PS01264">
    <property type="entry name" value="TBOX_2"/>
    <property type="match status" value="1"/>
</dbReference>
<evidence type="ECO:0000256" key="4">
    <source>
        <dbReference type="ARBA" id="ARBA00023163"/>
    </source>
</evidence>
<accession>A0ABN8NN67</accession>
<dbReference type="PROSITE" id="PS01283">
    <property type="entry name" value="TBOX_1"/>
    <property type="match status" value="1"/>
</dbReference>
<dbReference type="SUPFAM" id="SSF49417">
    <property type="entry name" value="p53-like transcription factors"/>
    <property type="match status" value="1"/>
</dbReference>
<organism evidence="9 10">
    <name type="scientific">Porites lobata</name>
    <dbReference type="NCBI Taxonomy" id="104759"/>
    <lineage>
        <taxon>Eukaryota</taxon>
        <taxon>Metazoa</taxon>
        <taxon>Cnidaria</taxon>
        <taxon>Anthozoa</taxon>
        <taxon>Hexacorallia</taxon>
        <taxon>Scleractinia</taxon>
        <taxon>Fungiina</taxon>
        <taxon>Poritidae</taxon>
        <taxon>Porites</taxon>
    </lineage>
</organism>
<keyword evidence="2" id="KW-0805">Transcription regulation</keyword>
<evidence type="ECO:0000256" key="3">
    <source>
        <dbReference type="ARBA" id="ARBA00023125"/>
    </source>
</evidence>
<protein>
    <recommendedName>
        <fullName evidence="8">T-box domain-containing protein</fullName>
    </recommendedName>
</protein>
<dbReference type="InterPro" id="IPR018186">
    <property type="entry name" value="TF_T-box_CS"/>
</dbReference>
<evidence type="ECO:0000256" key="2">
    <source>
        <dbReference type="ARBA" id="ARBA00023015"/>
    </source>
</evidence>
<evidence type="ECO:0000256" key="5">
    <source>
        <dbReference type="ARBA" id="ARBA00023242"/>
    </source>
</evidence>
<dbReference type="PRINTS" id="PR00937">
    <property type="entry name" value="TBOX"/>
</dbReference>
<evidence type="ECO:0000259" key="8">
    <source>
        <dbReference type="PROSITE" id="PS50252"/>
    </source>
</evidence>
<feature type="domain" description="T-box" evidence="8">
    <location>
        <begin position="97"/>
        <end position="277"/>
    </location>
</feature>
<comment type="subcellular location">
    <subcellularLocation>
        <location evidence="1 6">Nucleus</location>
    </subcellularLocation>
</comment>
<comment type="caution">
    <text evidence="9">The sequence shown here is derived from an EMBL/GenBank/DDBJ whole genome shotgun (WGS) entry which is preliminary data.</text>
</comment>
<keyword evidence="5 6" id="KW-0539">Nucleus</keyword>
<proteinExistence type="predicted"/>
<dbReference type="PROSITE" id="PS50252">
    <property type="entry name" value="TBOX_3"/>
    <property type="match status" value="1"/>
</dbReference>
<evidence type="ECO:0000313" key="9">
    <source>
        <dbReference type="EMBL" id="CAH3110660.1"/>
    </source>
</evidence>
<dbReference type="Pfam" id="PF00907">
    <property type="entry name" value="T-box"/>
    <property type="match status" value="1"/>
</dbReference>
<comment type="caution">
    <text evidence="6">Lacks conserved residue(s) required for the propagation of feature annotation.</text>
</comment>
<name>A0ABN8NN67_9CNID</name>
<keyword evidence="3 6" id="KW-0238">DNA-binding</keyword>
<gene>
    <name evidence="9" type="ORF">PLOB_00019639</name>
</gene>
<reference evidence="9 10" key="1">
    <citation type="submission" date="2022-05" db="EMBL/GenBank/DDBJ databases">
        <authorList>
            <consortium name="Genoscope - CEA"/>
            <person name="William W."/>
        </authorList>
    </citation>
    <scope>NUCLEOTIDE SEQUENCE [LARGE SCALE GENOMIC DNA]</scope>
</reference>
<keyword evidence="4" id="KW-0804">Transcription</keyword>
<dbReference type="InterPro" id="IPR008967">
    <property type="entry name" value="p53-like_TF_DNA-bd_sf"/>
</dbReference>
<dbReference type="InterPro" id="IPR001699">
    <property type="entry name" value="TF_T-box"/>
</dbReference>
<feature type="region of interest" description="Disordered" evidence="7">
    <location>
        <begin position="289"/>
        <end position="341"/>
    </location>
</feature>
<dbReference type="EMBL" id="CALNXK010000023">
    <property type="protein sequence ID" value="CAH3110660.1"/>
    <property type="molecule type" value="Genomic_DNA"/>
</dbReference>
<sequence length="504" mass="56340">MMTSVESPEGQLPPRAGLPLGCSSSMLQGQDFDFDRHVDSLMSYSRPTNFYEDMHGSATIPSQPINPGYSQIHTMAFGFSSSLPHGQLRSDNMEVELENKELWDKFHNIGTEMIITKTGRRMFPVIRVNISGLNPKEEYVLVLDIIPADDNRYKFHNSEWSVTGKAEPLMPTRIFVHPDSPGTGSQWMRQVVSFQKMKLTNNHMDQMGHVILNSMHKYQPRVHIIPAKDYSPYGLRKGSYYTFVFTETQFMGVTAYQNPRITQLKIENNPFAKGFRGSCNNTMHHISLKRKSPDDCNDTDALSLSPAGSTSSGESCKRTYQDSPPKFPDINDPSPPPMMGHSGSAFGHVVFPRRPSDAFDSSCSFASFQSSCRQQTFCTDRPTVTTPLNTSSSMNLSTHPYIHNLQMNSLAPLSSTGALSHPCHAPRPLPHPGYLGHPNEHTIHHTPSHLTAHVHSTLNGYPDSLRQDCRPDYGLGRSDFSKPLTISTTFHTGFPGNPPPYPYH</sequence>
<evidence type="ECO:0000313" key="10">
    <source>
        <dbReference type="Proteomes" id="UP001159405"/>
    </source>
</evidence>
<dbReference type="InterPro" id="IPR036960">
    <property type="entry name" value="T-box_sf"/>
</dbReference>
<evidence type="ECO:0000256" key="6">
    <source>
        <dbReference type="PROSITE-ProRule" id="PRU00201"/>
    </source>
</evidence>
<dbReference type="InterPro" id="IPR046360">
    <property type="entry name" value="T-box_DNA-bd"/>
</dbReference>
<dbReference type="Proteomes" id="UP001159405">
    <property type="component" value="Unassembled WGS sequence"/>
</dbReference>
<dbReference type="PANTHER" id="PTHR11267:SF196">
    <property type="entry name" value="T-BOX PROTEIN 30_42-RELATED"/>
    <property type="match status" value="1"/>
</dbReference>
<dbReference type="SMART" id="SM00425">
    <property type="entry name" value="TBOX"/>
    <property type="match status" value="1"/>
</dbReference>